<dbReference type="InterPro" id="IPR000182">
    <property type="entry name" value="GNAT_dom"/>
</dbReference>
<dbReference type="GO" id="GO:0008080">
    <property type="term" value="F:N-acetyltransferase activity"/>
    <property type="evidence" value="ECO:0007669"/>
    <property type="project" value="TreeGrafter"/>
</dbReference>
<evidence type="ECO:0000259" key="3">
    <source>
        <dbReference type="PROSITE" id="PS51186"/>
    </source>
</evidence>
<dbReference type="PANTHER" id="PTHR10545:SF42">
    <property type="entry name" value="ACETYLTRANSFERASE"/>
    <property type="match status" value="1"/>
</dbReference>
<dbReference type="InterPro" id="IPR016181">
    <property type="entry name" value="Acyl_CoA_acyltransferase"/>
</dbReference>
<dbReference type="InterPro" id="IPR051016">
    <property type="entry name" value="Diverse_Substrate_AcTransf"/>
</dbReference>
<dbReference type="AlphaFoldDB" id="A0A1R4GXQ3"/>
<evidence type="ECO:0000256" key="2">
    <source>
        <dbReference type="ARBA" id="ARBA00023315"/>
    </source>
</evidence>
<reference evidence="4 5" key="1">
    <citation type="submission" date="2017-02" db="EMBL/GenBank/DDBJ databases">
        <authorList>
            <person name="Peterson S.W."/>
        </authorList>
    </citation>
    <scope>NUCLEOTIDE SEQUENCE [LARGE SCALE GENOMIC DNA]</scope>
    <source>
        <strain evidence="4">Psychrobacter_piechaudii</strain>
    </source>
</reference>
<protein>
    <submittedName>
        <fullName evidence="4">Acetyltransferase (GNAT) family protein</fullName>
    </submittedName>
</protein>
<gene>
    <name evidence="4" type="ORF">A1232T_02123</name>
</gene>
<name>A0A1R4GXQ3_9GAMM</name>
<keyword evidence="2" id="KW-0012">Acyltransferase</keyword>
<dbReference type="Gene3D" id="3.40.630.30">
    <property type="match status" value="1"/>
</dbReference>
<dbReference type="PANTHER" id="PTHR10545">
    <property type="entry name" value="DIAMINE N-ACETYLTRANSFERASE"/>
    <property type="match status" value="1"/>
</dbReference>
<keyword evidence="5" id="KW-1185">Reference proteome</keyword>
<dbReference type="SUPFAM" id="SSF55729">
    <property type="entry name" value="Acyl-CoA N-acyltransferases (Nat)"/>
    <property type="match status" value="1"/>
</dbReference>
<proteinExistence type="predicted"/>
<dbReference type="STRING" id="1945521.A1232T_02123"/>
<evidence type="ECO:0000256" key="1">
    <source>
        <dbReference type="ARBA" id="ARBA00022679"/>
    </source>
</evidence>
<evidence type="ECO:0000313" key="4">
    <source>
        <dbReference type="EMBL" id="SJM72924.1"/>
    </source>
</evidence>
<evidence type="ECO:0000313" key="5">
    <source>
        <dbReference type="Proteomes" id="UP000188357"/>
    </source>
</evidence>
<dbReference type="CDD" id="cd04301">
    <property type="entry name" value="NAT_SF"/>
    <property type="match status" value="1"/>
</dbReference>
<organism evidence="4 5">
    <name type="scientific">Psychrobacter piechaudii</name>
    <dbReference type="NCBI Taxonomy" id="1945521"/>
    <lineage>
        <taxon>Bacteria</taxon>
        <taxon>Pseudomonadati</taxon>
        <taxon>Pseudomonadota</taxon>
        <taxon>Gammaproteobacteria</taxon>
        <taxon>Moraxellales</taxon>
        <taxon>Moraxellaceae</taxon>
        <taxon>Psychrobacter</taxon>
    </lineage>
</organism>
<dbReference type="Pfam" id="PF00583">
    <property type="entry name" value="Acetyltransf_1"/>
    <property type="match status" value="1"/>
</dbReference>
<dbReference type="EMBL" id="FUGE01000221">
    <property type="protein sequence ID" value="SJM72924.1"/>
    <property type="molecule type" value="Genomic_DNA"/>
</dbReference>
<keyword evidence="1 4" id="KW-0808">Transferase</keyword>
<accession>A0A1R4GXQ3</accession>
<sequence>MIFLSCAEMKTNEVTVKPLTEGDYCDWYKYWQAYLSFYKTSLTEEVTQATWAKILDSNVPIYGFGAFDRTNLVGIAHVVLHPNTWNTTDCCYLEDLYVDGAARGLGIGRALIEKVYQFAEVHNCNRVY</sequence>
<dbReference type="PROSITE" id="PS51186">
    <property type="entry name" value="GNAT"/>
    <property type="match status" value="1"/>
</dbReference>
<feature type="domain" description="N-acetyltransferase" evidence="3">
    <location>
        <begin position="14"/>
        <end position="128"/>
    </location>
</feature>
<dbReference type="Proteomes" id="UP000188357">
    <property type="component" value="Unassembled WGS sequence"/>
</dbReference>